<proteinExistence type="predicted"/>
<evidence type="ECO:0000313" key="1">
    <source>
        <dbReference type="EMBL" id="EER09715.1"/>
    </source>
</evidence>
<protein>
    <submittedName>
        <fullName evidence="1">Uncharacterized protein</fullName>
    </submittedName>
</protein>
<dbReference type="InParanoid" id="C5L0R3"/>
<dbReference type="EMBL" id="GG678123">
    <property type="protein sequence ID" value="EER09715.1"/>
    <property type="molecule type" value="Genomic_DNA"/>
</dbReference>
<evidence type="ECO:0000313" key="2">
    <source>
        <dbReference type="Proteomes" id="UP000007800"/>
    </source>
</evidence>
<gene>
    <name evidence="1" type="ORF">Pmar_PMAR022152</name>
</gene>
<sequence length="85" mass="9529">MRVTIQEFDNEVVPELDIGPHCGRSFMDDIAQGAETSCHRDMLADGVHRVVGRKSFSEFESKRLRNRVNGTDSSEDKTATLFGVQ</sequence>
<dbReference type="RefSeq" id="XP_002777920.1">
    <property type="nucleotide sequence ID" value="XM_002777874.1"/>
</dbReference>
<dbReference type="GeneID" id="9086955"/>
<reference evidence="1 2" key="1">
    <citation type="submission" date="2008-07" db="EMBL/GenBank/DDBJ databases">
        <authorList>
            <person name="El-Sayed N."/>
            <person name="Caler E."/>
            <person name="Inman J."/>
            <person name="Amedeo P."/>
            <person name="Hass B."/>
            <person name="Wortman J."/>
        </authorList>
    </citation>
    <scope>NUCLEOTIDE SEQUENCE [LARGE SCALE GENOMIC DNA]</scope>
    <source>
        <strain evidence="2">ATCC 50983 / TXsc</strain>
    </source>
</reference>
<name>C5L0R3_PERM5</name>
<organism evidence="2">
    <name type="scientific">Perkinsus marinus (strain ATCC 50983 / TXsc)</name>
    <dbReference type="NCBI Taxonomy" id="423536"/>
    <lineage>
        <taxon>Eukaryota</taxon>
        <taxon>Sar</taxon>
        <taxon>Alveolata</taxon>
        <taxon>Perkinsozoa</taxon>
        <taxon>Perkinsea</taxon>
        <taxon>Perkinsida</taxon>
        <taxon>Perkinsidae</taxon>
        <taxon>Perkinsus</taxon>
    </lineage>
</organism>
<accession>C5L0R3</accession>
<dbReference type="AlphaFoldDB" id="C5L0R3"/>
<keyword evidence="2" id="KW-1185">Reference proteome</keyword>
<dbReference type="Proteomes" id="UP000007800">
    <property type="component" value="Unassembled WGS sequence"/>
</dbReference>